<keyword evidence="8 9" id="KW-0449">Lipoprotein</keyword>
<evidence type="ECO:0000256" key="7">
    <source>
        <dbReference type="ARBA" id="ARBA00023139"/>
    </source>
</evidence>
<name>A0ABT0AF02_9SPHN</name>
<accession>A0ABT0AF02</accession>
<dbReference type="SUPFAM" id="SSF56954">
    <property type="entry name" value="Outer membrane efflux proteins (OEP)"/>
    <property type="match status" value="1"/>
</dbReference>
<dbReference type="NCBIfam" id="TIGR01845">
    <property type="entry name" value="outer_NodT"/>
    <property type="match status" value="1"/>
</dbReference>
<evidence type="ECO:0000313" key="10">
    <source>
        <dbReference type="EMBL" id="MCJ1961777.1"/>
    </source>
</evidence>
<dbReference type="PANTHER" id="PTHR30203:SF20">
    <property type="entry name" value="MULTIDRUG RESISTANCE OUTER MEMBRANE PROTEIN MDTP-RELATED"/>
    <property type="match status" value="1"/>
</dbReference>
<dbReference type="InterPro" id="IPR003423">
    <property type="entry name" value="OMP_efflux"/>
</dbReference>
<keyword evidence="11" id="KW-1185">Reference proteome</keyword>
<evidence type="ECO:0000256" key="6">
    <source>
        <dbReference type="ARBA" id="ARBA00023136"/>
    </source>
</evidence>
<sequence>MAATISLAGCAPDLGPKPEIRALSSFEMERSIAAAGQGEEWPPSQWWRGYNDPQLDGLIKAALTDSPDLASAIARVRQARGALQASRSSVLPSLGAQGSGEFAKQSYNNGTPASALPQGWEDYGTLALSANWNLDIWGKNRALLAAATSATEAALAEVRQAELVLTSEIASSYFDLARLLEREKVLEEALEVRESSAELTAQRFEQGLENEVPLRQARAEVARARGLIVANREQIARRRHALAALLGAGPDRTRDIVPTPLEGIAMTRVPEDAGIALAGRRPDIVAARRIVEASQSGTEYARKSFLPDVSLGGLIGLTSLGISNLFDDGSDYGSAGAAVSLPIFQGGALSGRYRVARAGYDSMVASYNKTVIEALQEVADAIASQDSASRQREHALEVEAEAEAAFGLASQRYGAGLTTYIEVLTSQTSELDARLSALDAQFATLASDVALKRALGGGYAEENDEKANSDD</sequence>
<keyword evidence="5" id="KW-0732">Signal</keyword>
<dbReference type="Gene3D" id="1.20.1600.10">
    <property type="entry name" value="Outer membrane efflux proteins (OEP)"/>
    <property type="match status" value="1"/>
</dbReference>
<evidence type="ECO:0000256" key="4">
    <source>
        <dbReference type="ARBA" id="ARBA00022692"/>
    </source>
</evidence>
<evidence type="ECO:0000256" key="9">
    <source>
        <dbReference type="RuleBase" id="RU362097"/>
    </source>
</evidence>
<evidence type="ECO:0000256" key="2">
    <source>
        <dbReference type="ARBA" id="ARBA00007613"/>
    </source>
</evidence>
<evidence type="ECO:0000313" key="11">
    <source>
        <dbReference type="Proteomes" id="UP001162802"/>
    </source>
</evidence>
<keyword evidence="6 9" id="KW-0472">Membrane</keyword>
<comment type="subcellular location">
    <subcellularLocation>
        <location evidence="9">Cell membrane</location>
        <topology evidence="9">Lipid-anchor</topology>
    </subcellularLocation>
    <subcellularLocation>
        <location evidence="1">Membrane</location>
    </subcellularLocation>
</comment>
<protein>
    <submittedName>
        <fullName evidence="10">Efflux transporter outer membrane subunit</fullName>
    </submittedName>
</protein>
<dbReference type="EMBL" id="JALHAT010000026">
    <property type="protein sequence ID" value="MCJ1961777.1"/>
    <property type="molecule type" value="Genomic_DNA"/>
</dbReference>
<dbReference type="InterPro" id="IPR010131">
    <property type="entry name" value="MdtP/NodT-like"/>
</dbReference>
<gene>
    <name evidence="10" type="ORF">MTR65_13860</name>
</gene>
<dbReference type="RefSeq" id="WP_243801197.1">
    <property type="nucleotide sequence ID" value="NZ_JALHAT010000026.1"/>
</dbReference>
<keyword evidence="7 9" id="KW-0564">Palmitate</keyword>
<keyword evidence="3 9" id="KW-1134">Transmembrane beta strand</keyword>
<evidence type="ECO:0000256" key="5">
    <source>
        <dbReference type="ARBA" id="ARBA00022729"/>
    </source>
</evidence>
<evidence type="ECO:0000256" key="1">
    <source>
        <dbReference type="ARBA" id="ARBA00004370"/>
    </source>
</evidence>
<dbReference type="Proteomes" id="UP001162802">
    <property type="component" value="Unassembled WGS sequence"/>
</dbReference>
<dbReference type="PANTHER" id="PTHR30203">
    <property type="entry name" value="OUTER MEMBRANE CATION EFFLUX PROTEIN"/>
    <property type="match status" value="1"/>
</dbReference>
<reference evidence="10" key="1">
    <citation type="submission" date="2022-03" db="EMBL/GenBank/DDBJ databases">
        <title>Identification of a novel bacterium isolated from mangrove sediments.</title>
        <authorList>
            <person name="Pan X."/>
        </authorList>
    </citation>
    <scope>NUCLEOTIDE SEQUENCE</scope>
    <source>
        <strain evidence="10">B2637</strain>
    </source>
</reference>
<evidence type="ECO:0000256" key="3">
    <source>
        <dbReference type="ARBA" id="ARBA00022452"/>
    </source>
</evidence>
<organism evidence="10 11">
    <name type="scientific">Novosphingobium mangrovi</name>
    <name type="common">ex Hu et al. 2023</name>
    <dbReference type="NCBI Taxonomy" id="2930094"/>
    <lineage>
        <taxon>Bacteria</taxon>
        <taxon>Pseudomonadati</taxon>
        <taxon>Pseudomonadota</taxon>
        <taxon>Alphaproteobacteria</taxon>
        <taxon>Sphingomonadales</taxon>
        <taxon>Sphingomonadaceae</taxon>
        <taxon>Novosphingobium</taxon>
    </lineage>
</organism>
<comment type="caution">
    <text evidence="10">The sequence shown here is derived from an EMBL/GenBank/DDBJ whole genome shotgun (WGS) entry which is preliminary data.</text>
</comment>
<proteinExistence type="inferred from homology"/>
<comment type="similarity">
    <text evidence="2 9">Belongs to the outer membrane factor (OMF) (TC 1.B.17) family.</text>
</comment>
<dbReference type="Pfam" id="PF02321">
    <property type="entry name" value="OEP"/>
    <property type="match status" value="2"/>
</dbReference>
<evidence type="ECO:0000256" key="8">
    <source>
        <dbReference type="ARBA" id="ARBA00023288"/>
    </source>
</evidence>
<dbReference type="Gene3D" id="2.20.200.10">
    <property type="entry name" value="Outer membrane efflux proteins (OEP)"/>
    <property type="match status" value="1"/>
</dbReference>
<keyword evidence="4 9" id="KW-0812">Transmembrane</keyword>